<feature type="compositionally biased region" description="Low complexity" evidence="10">
    <location>
        <begin position="399"/>
        <end position="414"/>
    </location>
</feature>
<dbReference type="CDD" id="cd04056">
    <property type="entry name" value="Peptidases_S53"/>
    <property type="match status" value="1"/>
</dbReference>
<sequence>MSSPSSSSTEEPTSSTTPSPSSSTSNPPPPPPTSSSSSSPPPPPPPTTSPTSTKSNPPPPTSSSPSPSKSNPPPPPSSSSSSSPSPSPLPSNDPTSPTQSNSNSSNPLSSSPSGSTDGPLSSGSSLSPSGSVTPVTSSGVGTTSSSNSLSPPHGAGAPGPVTAAVSTRIITTTQPGGEVVTLTTTLANPTLSTNTLVGHSSVNTRAIAAASTIGGLAVLSLIGWIIFAYRRKRRRDDMERDSATAAMMAAGILHPPFIDTPNQTPMNERGHGHGVGGGHEQYFEDGTPITSIISEPLPGVYPAYTAIPRTSSNGTNGSGSGTGTGTNSSTFNSRQELIGHPTQGATRSPSLGSAAIYSPVSTQGYNGYEPTSRSHSPPGSLGATTYPPTAAFNVRRSMRSASSSDDSHSQGHASLLQSFPPAFHLPPTIPPKNGNGGNGNGYSYPHTYPSGISPAGSLPGSGSSHEGHDNNTTTAAKSVVNQPLLLPNTTIDMNTTTTTTAPPTPYDDDDNYHPSMAGGLNRQDHLMLGTPTGIPVSSSEISLGYGNNEGGGYTSVLLSRPRLEVRNKTGSFRTGSDELNETHHKALRVLGWGAGSKFTILRTKIILRDPSILIPSFFHIIISQSTLGQKSNTAHAQDCLEFCGSQNSKKMKKKTSSAMTVRPTPTFSHYLIPCQWVMLYVKRSPFIKKEKREIYHPQPREKRVVIRTINGVLLPKELATTTTFQGPANPKDMVKIRLSFPPNNQTALAARIMAATVPGSKQFGQHPTKQEVDALVAPNPEINQVVNSWLKNNNIPPSSSTSTRNQIQLSLTVQQANDLFQTNIGVFNNTLTGETSVSAQNVSVPSKLLVGNSFINVQIGRSGGRGFGDSSSNSSTSNHDVQAIVSGIISGNCTSSSVFPACLQSSYNIPPIPTLHPNNSIAITGFQPPQQSDIQAFLTDFRPDLNASALLSNPPVISDVSSTSEEEADSEFEYVIALAPSVNTSFYSIDSTSMNGFIDLVQSLLDNEDPPKVLSTSLGFNEADIPQDTADMLCQDLMQLTARGVTLIVATGDGGVAGEQPSEEQQCTSFQVTFPASCPWVTAVGSTSGIPEVGANFTNGGFSNYFTTPPYQHILVREYLHKLGTTNMGLFNPKGRGIPDIVVQGTNLPSIIGGDLQLGSGTSFSASIVAAIVAHLNGGLLAAGRSPIGFLNPTLYYQSGVVTDITNDVEQMGFRRRLAGIL</sequence>
<keyword evidence="4" id="KW-0479">Metal-binding</keyword>
<evidence type="ECO:0000256" key="6">
    <source>
        <dbReference type="ARBA" id="ARBA00022825"/>
    </source>
</evidence>
<feature type="compositionally biased region" description="Low complexity" evidence="10">
    <location>
        <begin position="92"/>
        <end position="161"/>
    </location>
</feature>
<evidence type="ECO:0000256" key="10">
    <source>
        <dbReference type="SAM" id="MobiDB-lite"/>
    </source>
</evidence>
<keyword evidence="14" id="KW-1185">Reference proteome</keyword>
<dbReference type="AlphaFoldDB" id="A0AAV5A5P6"/>
<comment type="cofactor">
    <cofactor evidence="1">
        <name>Ca(2+)</name>
        <dbReference type="ChEBI" id="CHEBI:29108"/>
    </cofactor>
</comment>
<feature type="region of interest" description="Disordered" evidence="10">
    <location>
        <begin position="1"/>
        <end position="161"/>
    </location>
</feature>
<feature type="region of interest" description="Disordered" evidence="10">
    <location>
        <begin position="362"/>
        <end position="472"/>
    </location>
</feature>
<dbReference type="InterPro" id="IPR015366">
    <property type="entry name" value="S53_propep"/>
</dbReference>
<protein>
    <recommendedName>
        <fullName evidence="12">Peptidase S53 domain-containing protein</fullName>
    </recommendedName>
</protein>
<keyword evidence="11" id="KW-0812">Transmembrane</keyword>
<keyword evidence="7" id="KW-0106">Calcium</keyword>
<evidence type="ECO:0000256" key="3">
    <source>
        <dbReference type="ARBA" id="ARBA00022670"/>
    </source>
</evidence>
<proteinExistence type="predicted"/>
<keyword evidence="8" id="KW-0865">Zymogen</keyword>
<keyword evidence="11" id="KW-0472">Membrane</keyword>
<evidence type="ECO:0000313" key="14">
    <source>
        <dbReference type="Proteomes" id="UP001050691"/>
    </source>
</evidence>
<dbReference type="PROSITE" id="PS51695">
    <property type="entry name" value="SEDOLISIN"/>
    <property type="match status" value="1"/>
</dbReference>
<dbReference type="CDD" id="cd12087">
    <property type="entry name" value="TM_EGFR-like"/>
    <property type="match status" value="1"/>
</dbReference>
<accession>A0AAV5A5P6</accession>
<dbReference type="GO" id="GO:0004252">
    <property type="term" value="F:serine-type endopeptidase activity"/>
    <property type="evidence" value="ECO:0007669"/>
    <property type="project" value="InterPro"/>
</dbReference>
<dbReference type="SUPFAM" id="SSF52743">
    <property type="entry name" value="Subtilisin-like"/>
    <property type="match status" value="1"/>
</dbReference>
<feature type="compositionally biased region" description="Low complexity" evidence="10">
    <location>
        <begin position="449"/>
        <end position="464"/>
    </location>
</feature>
<gene>
    <name evidence="13" type="ORF">Clacol_004168</name>
</gene>
<dbReference type="SMART" id="SM00944">
    <property type="entry name" value="Pro-kuma_activ"/>
    <property type="match status" value="1"/>
</dbReference>
<evidence type="ECO:0000256" key="5">
    <source>
        <dbReference type="ARBA" id="ARBA00022801"/>
    </source>
</evidence>
<comment type="caution">
    <text evidence="13">The sequence shown here is derived from an EMBL/GenBank/DDBJ whole genome shotgun (WGS) entry which is preliminary data.</text>
</comment>
<dbReference type="Gene3D" id="3.40.50.200">
    <property type="entry name" value="Peptidase S8/S53 domain"/>
    <property type="match status" value="1"/>
</dbReference>
<feature type="compositionally biased region" description="Polar residues" evidence="10">
    <location>
        <begin position="362"/>
        <end position="387"/>
    </location>
</feature>
<dbReference type="PANTHER" id="PTHR14218">
    <property type="entry name" value="PROTEASE S8 TRIPEPTIDYL PEPTIDASE I CLN2"/>
    <property type="match status" value="1"/>
</dbReference>
<dbReference type="PANTHER" id="PTHR14218:SF15">
    <property type="entry name" value="TRIPEPTIDYL-PEPTIDASE 1"/>
    <property type="match status" value="1"/>
</dbReference>
<dbReference type="SUPFAM" id="SSF54897">
    <property type="entry name" value="Protease propeptides/inhibitors"/>
    <property type="match status" value="1"/>
</dbReference>
<dbReference type="GO" id="GO:0006508">
    <property type="term" value="P:proteolysis"/>
    <property type="evidence" value="ECO:0007669"/>
    <property type="project" value="UniProtKB-KW"/>
</dbReference>
<feature type="transmembrane region" description="Helical" evidence="11">
    <location>
        <begin position="206"/>
        <end position="229"/>
    </location>
</feature>
<comment type="caution">
    <text evidence="9">Lacks conserved residue(s) required for the propagation of feature annotation.</text>
</comment>
<dbReference type="InterPro" id="IPR036852">
    <property type="entry name" value="Peptidase_S8/S53_dom_sf"/>
</dbReference>
<dbReference type="Pfam" id="PF09286">
    <property type="entry name" value="Pro-kuma_activ"/>
    <property type="match status" value="1"/>
</dbReference>
<dbReference type="GO" id="GO:0008240">
    <property type="term" value="F:tripeptidyl-peptidase activity"/>
    <property type="evidence" value="ECO:0007669"/>
    <property type="project" value="TreeGrafter"/>
</dbReference>
<keyword evidence="6" id="KW-0720">Serine protease</keyword>
<name>A0AAV5A5P6_9AGAM</name>
<evidence type="ECO:0000256" key="7">
    <source>
        <dbReference type="ARBA" id="ARBA00022837"/>
    </source>
</evidence>
<evidence type="ECO:0000256" key="1">
    <source>
        <dbReference type="ARBA" id="ARBA00001913"/>
    </source>
</evidence>
<keyword evidence="3" id="KW-0645">Protease</keyword>
<evidence type="ECO:0000256" key="9">
    <source>
        <dbReference type="PROSITE-ProRule" id="PRU01032"/>
    </source>
</evidence>
<organism evidence="13 14">
    <name type="scientific">Clathrus columnatus</name>
    <dbReference type="NCBI Taxonomy" id="1419009"/>
    <lineage>
        <taxon>Eukaryota</taxon>
        <taxon>Fungi</taxon>
        <taxon>Dikarya</taxon>
        <taxon>Basidiomycota</taxon>
        <taxon>Agaricomycotina</taxon>
        <taxon>Agaricomycetes</taxon>
        <taxon>Phallomycetidae</taxon>
        <taxon>Phallales</taxon>
        <taxon>Clathraceae</taxon>
        <taxon>Clathrus</taxon>
    </lineage>
</organism>
<dbReference type="GO" id="GO:0046872">
    <property type="term" value="F:metal ion binding"/>
    <property type="evidence" value="ECO:0007669"/>
    <property type="project" value="UniProtKB-KW"/>
</dbReference>
<keyword evidence="5" id="KW-0378">Hydrolase</keyword>
<feature type="compositionally biased region" description="Pro residues" evidence="10">
    <location>
        <begin position="26"/>
        <end position="48"/>
    </location>
</feature>
<evidence type="ECO:0000313" key="13">
    <source>
        <dbReference type="EMBL" id="GJJ09944.1"/>
    </source>
</evidence>
<feature type="compositionally biased region" description="Low complexity" evidence="10">
    <location>
        <begin position="1"/>
        <end position="25"/>
    </location>
</feature>
<evidence type="ECO:0000256" key="2">
    <source>
        <dbReference type="ARBA" id="ARBA00004239"/>
    </source>
</evidence>
<keyword evidence="11" id="KW-1133">Transmembrane helix</keyword>
<dbReference type="InterPro" id="IPR030400">
    <property type="entry name" value="Sedolisin_dom"/>
</dbReference>
<feature type="region of interest" description="Disordered" evidence="10">
    <location>
        <begin position="308"/>
        <end position="334"/>
    </location>
</feature>
<evidence type="ECO:0000256" key="4">
    <source>
        <dbReference type="ARBA" id="ARBA00022723"/>
    </source>
</evidence>
<dbReference type="EMBL" id="BPWL01000004">
    <property type="protein sequence ID" value="GJJ09944.1"/>
    <property type="molecule type" value="Genomic_DNA"/>
</dbReference>
<comment type="subcellular location">
    <subcellularLocation>
        <location evidence="2">Secreted</location>
        <location evidence="2">Extracellular space</location>
    </subcellularLocation>
</comment>
<dbReference type="Proteomes" id="UP001050691">
    <property type="component" value="Unassembled WGS sequence"/>
</dbReference>
<evidence type="ECO:0000256" key="11">
    <source>
        <dbReference type="SAM" id="Phobius"/>
    </source>
</evidence>
<evidence type="ECO:0000256" key="8">
    <source>
        <dbReference type="ARBA" id="ARBA00023145"/>
    </source>
</evidence>
<reference evidence="13" key="1">
    <citation type="submission" date="2021-10" db="EMBL/GenBank/DDBJ databases">
        <title>De novo Genome Assembly of Clathrus columnatus (Basidiomycota, Fungi) Using Illumina and Nanopore Sequence Data.</title>
        <authorList>
            <person name="Ogiso-Tanaka E."/>
            <person name="Itagaki H."/>
            <person name="Hosoya T."/>
            <person name="Hosaka K."/>
        </authorList>
    </citation>
    <scope>NUCLEOTIDE SEQUENCE</scope>
    <source>
        <strain evidence="13">MO-923</strain>
    </source>
</reference>
<dbReference type="InterPro" id="IPR050819">
    <property type="entry name" value="Tripeptidyl-peptidase_I"/>
</dbReference>
<dbReference type="CDD" id="cd11377">
    <property type="entry name" value="Pro-peptidase_S53"/>
    <property type="match status" value="1"/>
</dbReference>
<feature type="domain" description="Peptidase S53" evidence="12">
    <location>
        <begin position="897"/>
        <end position="1222"/>
    </location>
</feature>
<evidence type="ECO:0000259" key="12">
    <source>
        <dbReference type="PROSITE" id="PS51695"/>
    </source>
</evidence>
<dbReference type="GO" id="GO:0005576">
    <property type="term" value="C:extracellular region"/>
    <property type="evidence" value="ECO:0007669"/>
    <property type="project" value="UniProtKB-SubCell"/>
</dbReference>